<reference evidence="1" key="1">
    <citation type="submission" date="2023-10" db="EMBL/GenBank/DDBJ databases">
        <title>Genome assembly of Pristionchus species.</title>
        <authorList>
            <person name="Yoshida K."/>
            <person name="Sommer R.J."/>
        </authorList>
    </citation>
    <scope>NUCLEOTIDE SEQUENCE</scope>
    <source>
        <strain evidence="1">RS5133</strain>
    </source>
</reference>
<feature type="non-terminal residue" evidence="1">
    <location>
        <position position="1"/>
    </location>
</feature>
<proteinExistence type="predicted"/>
<comment type="caution">
    <text evidence="1">The sequence shown here is derived from an EMBL/GenBank/DDBJ whole genome shotgun (WGS) entry which is preliminary data.</text>
</comment>
<evidence type="ECO:0000313" key="2">
    <source>
        <dbReference type="Proteomes" id="UP001432322"/>
    </source>
</evidence>
<organism evidence="1 2">
    <name type="scientific">Pristionchus fissidentatus</name>
    <dbReference type="NCBI Taxonomy" id="1538716"/>
    <lineage>
        <taxon>Eukaryota</taxon>
        <taxon>Metazoa</taxon>
        <taxon>Ecdysozoa</taxon>
        <taxon>Nematoda</taxon>
        <taxon>Chromadorea</taxon>
        <taxon>Rhabditida</taxon>
        <taxon>Rhabditina</taxon>
        <taxon>Diplogasteromorpha</taxon>
        <taxon>Diplogasteroidea</taxon>
        <taxon>Neodiplogasteridae</taxon>
        <taxon>Pristionchus</taxon>
    </lineage>
</organism>
<protein>
    <submittedName>
        <fullName evidence="1">Uncharacterized protein</fullName>
    </submittedName>
</protein>
<sequence length="72" mass="7990">FLGQRHIFEPHSSYRCDGPEQTPVHVLVATTFTPHMPQVSGQTEGQTSFHSLHCAPTATIIRAAMIWACMLL</sequence>
<dbReference type="Proteomes" id="UP001432322">
    <property type="component" value="Unassembled WGS sequence"/>
</dbReference>
<keyword evidence="2" id="KW-1185">Reference proteome</keyword>
<accession>A0AAV5UVL7</accession>
<dbReference type="EMBL" id="BTSY01000001">
    <property type="protein sequence ID" value="GMT09774.1"/>
    <property type="molecule type" value="Genomic_DNA"/>
</dbReference>
<evidence type="ECO:0000313" key="1">
    <source>
        <dbReference type="EMBL" id="GMT09774.1"/>
    </source>
</evidence>
<name>A0AAV5UVL7_9BILA</name>
<gene>
    <name evidence="1" type="ORF">PFISCL1PPCAC_1071</name>
</gene>
<dbReference type="AlphaFoldDB" id="A0AAV5UVL7"/>